<name>A0AAD7TCF7_9TELE</name>
<reference evidence="1" key="1">
    <citation type="journal article" date="2023" name="Science">
        <title>Genome structures resolve the early diversification of teleost fishes.</title>
        <authorList>
            <person name="Parey E."/>
            <person name="Louis A."/>
            <person name="Montfort J."/>
            <person name="Bouchez O."/>
            <person name="Roques C."/>
            <person name="Iampietro C."/>
            <person name="Lluch J."/>
            <person name="Castinel A."/>
            <person name="Donnadieu C."/>
            <person name="Desvignes T."/>
            <person name="Floi Bucao C."/>
            <person name="Jouanno E."/>
            <person name="Wen M."/>
            <person name="Mejri S."/>
            <person name="Dirks R."/>
            <person name="Jansen H."/>
            <person name="Henkel C."/>
            <person name="Chen W.J."/>
            <person name="Zahm M."/>
            <person name="Cabau C."/>
            <person name="Klopp C."/>
            <person name="Thompson A.W."/>
            <person name="Robinson-Rechavi M."/>
            <person name="Braasch I."/>
            <person name="Lecointre G."/>
            <person name="Bobe J."/>
            <person name="Postlethwait J.H."/>
            <person name="Berthelot C."/>
            <person name="Roest Crollius H."/>
            <person name="Guiguen Y."/>
        </authorList>
    </citation>
    <scope>NUCLEOTIDE SEQUENCE</scope>
    <source>
        <strain evidence="1">NC1722</strain>
    </source>
</reference>
<protein>
    <submittedName>
        <fullName evidence="1">Uncharacterized protein</fullName>
    </submittedName>
</protein>
<organism evidence="1 2">
    <name type="scientific">Aldrovandia affinis</name>
    <dbReference type="NCBI Taxonomy" id="143900"/>
    <lineage>
        <taxon>Eukaryota</taxon>
        <taxon>Metazoa</taxon>
        <taxon>Chordata</taxon>
        <taxon>Craniata</taxon>
        <taxon>Vertebrata</taxon>
        <taxon>Euteleostomi</taxon>
        <taxon>Actinopterygii</taxon>
        <taxon>Neopterygii</taxon>
        <taxon>Teleostei</taxon>
        <taxon>Notacanthiformes</taxon>
        <taxon>Halosauridae</taxon>
        <taxon>Aldrovandia</taxon>
    </lineage>
</organism>
<sequence length="139" mass="14896">MTAAFTAGRQSDSARTQKVSVQVFGPGPGHCSSTVGPVFNGERRSAWVHHCIIKVRRNTCWLPQTFRSSGATAQSFAANIGRTWQNRARARQLSFATGTVSVGLISLLPLELPKSCQVAGTVKLLGAVNANRFTRSPLA</sequence>
<dbReference type="AlphaFoldDB" id="A0AAD7TCF7"/>
<evidence type="ECO:0000313" key="2">
    <source>
        <dbReference type="Proteomes" id="UP001221898"/>
    </source>
</evidence>
<dbReference type="EMBL" id="JAINUG010000002">
    <property type="protein sequence ID" value="KAJ8418414.1"/>
    <property type="molecule type" value="Genomic_DNA"/>
</dbReference>
<evidence type="ECO:0000313" key="1">
    <source>
        <dbReference type="EMBL" id="KAJ8418414.1"/>
    </source>
</evidence>
<accession>A0AAD7TCF7</accession>
<proteinExistence type="predicted"/>
<gene>
    <name evidence="1" type="ORF">AAFF_G00141230</name>
</gene>
<dbReference type="Proteomes" id="UP001221898">
    <property type="component" value="Unassembled WGS sequence"/>
</dbReference>
<keyword evidence="2" id="KW-1185">Reference proteome</keyword>
<comment type="caution">
    <text evidence="1">The sequence shown here is derived from an EMBL/GenBank/DDBJ whole genome shotgun (WGS) entry which is preliminary data.</text>
</comment>